<comment type="caution">
    <text evidence="1">The sequence shown here is derived from an EMBL/GenBank/DDBJ whole genome shotgun (WGS) entry which is preliminary data.</text>
</comment>
<dbReference type="EMBL" id="JBHUII010000003">
    <property type="protein sequence ID" value="MFD2205289.1"/>
    <property type="molecule type" value="Genomic_DNA"/>
</dbReference>
<gene>
    <name evidence="1" type="ORF">ACFSKO_06700</name>
</gene>
<dbReference type="PANTHER" id="PTHR30383">
    <property type="entry name" value="THIOESTERASE 1/PROTEASE 1/LYSOPHOSPHOLIPASE L1"/>
    <property type="match status" value="1"/>
</dbReference>
<protein>
    <submittedName>
        <fullName evidence="1">SGNH/GDSL hydrolase family protein</fullName>
    </submittedName>
</protein>
<keyword evidence="2" id="KW-1185">Reference proteome</keyword>
<evidence type="ECO:0000313" key="1">
    <source>
        <dbReference type="EMBL" id="MFD2205289.1"/>
    </source>
</evidence>
<accession>A0ABW5BKD9</accession>
<keyword evidence="1" id="KW-0378">Hydrolase</keyword>
<dbReference type="InterPro" id="IPR051532">
    <property type="entry name" value="Ester_Hydrolysis_Enzymes"/>
</dbReference>
<dbReference type="InterPro" id="IPR001087">
    <property type="entry name" value="GDSL"/>
</dbReference>
<evidence type="ECO:0000313" key="2">
    <source>
        <dbReference type="Proteomes" id="UP001597294"/>
    </source>
</evidence>
<dbReference type="Pfam" id="PF00657">
    <property type="entry name" value="Lipase_GDSL"/>
    <property type="match status" value="1"/>
</dbReference>
<name>A0ABW5BKD9_9PROT</name>
<proteinExistence type="predicted"/>
<dbReference type="Gene3D" id="3.40.50.1110">
    <property type="entry name" value="SGNH hydrolase"/>
    <property type="match status" value="1"/>
</dbReference>
<organism evidence="1 2">
    <name type="scientific">Kiloniella antarctica</name>
    <dbReference type="NCBI Taxonomy" id="1550907"/>
    <lineage>
        <taxon>Bacteria</taxon>
        <taxon>Pseudomonadati</taxon>
        <taxon>Pseudomonadota</taxon>
        <taxon>Alphaproteobacteria</taxon>
        <taxon>Rhodospirillales</taxon>
        <taxon>Kiloniellaceae</taxon>
        <taxon>Kiloniella</taxon>
    </lineage>
</organism>
<dbReference type="Proteomes" id="UP001597294">
    <property type="component" value="Unassembled WGS sequence"/>
</dbReference>
<dbReference type="GO" id="GO:0016787">
    <property type="term" value="F:hydrolase activity"/>
    <property type="evidence" value="ECO:0007669"/>
    <property type="project" value="UniProtKB-KW"/>
</dbReference>
<dbReference type="RefSeq" id="WP_380249750.1">
    <property type="nucleotide sequence ID" value="NZ_JBHUII010000003.1"/>
</dbReference>
<reference evidence="2" key="1">
    <citation type="journal article" date="2019" name="Int. J. Syst. Evol. Microbiol.">
        <title>The Global Catalogue of Microorganisms (GCM) 10K type strain sequencing project: providing services to taxonomists for standard genome sequencing and annotation.</title>
        <authorList>
            <consortium name="The Broad Institute Genomics Platform"/>
            <consortium name="The Broad Institute Genome Sequencing Center for Infectious Disease"/>
            <person name="Wu L."/>
            <person name="Ma J."/>
        </authorList>
    </citation>
    <scope>NUCLEOTIDE SEQUENCE [LARGE SCALE GENOMIC DNA]</scope>
    <source>
        <strain evidence="2">CGMCC 4.7192</strain>
    </source>
</reference>
<dbReference type="InterPro" id="IPR036514">
    <property type="entry name" value="SGNH_hydro_sf"/>
</dbReference>
<sequence>MKRVCFIGASIMEGMSDEGKLGMPGRLALLEASGDTPFIHYNLGVRGQTLREISARALNECKVRVIDPKSDFIVFATGSNDFAITETGIPRTPRHRAMKHFQELIEELKEFIPLLVLGPTPVDEEKMPFLSIQTGMNFDFKNNDLLEGTNEYQDICSKQRIPFLNLHQELIVSPDYMSGLKMNDGLHSTGMGYQAMALTVHRSDQWQELLSR</sequence>
<dbReference type="SUPFAM" id="SSF52266">
    <property type="entry name" value="SGNH hydrolase"/>
    <property type="match status" value="1"/>
</dbReference>